<keyword evidence="3" id="KW-1185">Reference proteome</keyword>
<dbReference type="RefSeq" id="WP_390206945.1">
    <property type="nucleotide sequence ID" value="NZ_JBHTAX010000006.1"/>
</dbReference>
<dbReference type="InterPro" id="IPR006311">
    <property type="entry name" value="TAT_signal"/>
</dbReference>
<dbReference type="SUPFAM" id="SSF50370">
    <property type="entry name" value="Ricin B-like lectins"/>
    <property type="match status" value="1"/>
</dbReference>
<evidence type="ECO:0000259" key="1">
    <source>
        <dbReference type="Pfam" id="PF14200"/>
    </source>
</evidence>
<gene>
    <name evidence="2" type="ORF">ACFQL7_27030</name>
</gene>
<name>A0ABD5YYD0_9EURY</name>
<dbReference type="Gene3D" id="2.80.10.50">
    <property type="match status" value="1"/>
</dbReference>
<dbReference type="PROSITE" id="PS51318">
    <property type="entry name" value="TAT"/>
    <property type="match status" value="1"/>
</dbReference>
<accession>A0ABD5YYD0</accession>
<protein>
    <submittedName>
        <fullName evidence="2">RICIN domain-containing protein</fullName>
    </submittedName>
</protein>
<feature type="domain" description="Ricin B lectin" evidence="1">
    <location>
        <begin position="41"/>
        <end position="113"/>
    </location>
</feature>
<dbReference type="Pfam" id="PF14200">
    <property type="entry name" value="RicinB_lectin_2"/>
    <property type="match status" value="1"/>
</dbReference>
<proteinExistence type="predicted"/>
<dbReference type="EMBL" id="JBHTAX010000006">
    <property type="protein sequence ID" value="MFC7193067.1"/>
    <property type="molecule type" value="Genomic_DNA"/>
</dbReference>
<sequence>MSDTNQRDTHPVTRRTAIKSIAGVAGIGVGTLTLSGRASAVGEYLIRHMDSWKVLDATGDNHGANVVLWDYWGGDNQRWYLTFSGDERRFKNVDNGLVLGVKGSNIQNGANVTVRNPGIGPEQSWFSSPLSGGGIVSRTGTLAK</sequence>
<dbReference type="AlphaFoldDB" id="A0ABD5YYD0"/>
<comment type="caution">
    <text evidence="2">The sequence shown here is derived from an EMBL/GenBank/DDBJ whole genome shotgun (WGS) entry which is preliminary data.</text>
</comment>
<organism evidence="2 3">
    <name type="scientific">Halocatena marina</name>
    <dbReference type="NCBI Taxonomy" id="2934937"/>
    <lineage>
        <taxon>Archaea</taxon>
        <taxon>Methanobacteriati</taxon>
        <taxon>Methanobacteriota</taxon>
        <taxon>Stenosarchaea group</taxon>
        <taxon>Halobacteria</taxon>
        <taxon>Halobacteriales</taxon>
        <taxon>Natronomonadaceae</taxon>
        <taxon>Halocatena</taxon>
    </lineage>
</organism>
<evidence type="ECO:0000313" key="3">
    <source>
        <dbReference type="Proteomes" id="UP001596417"/>
    </source>
</evidence>
<dbReference type="InterPro" id="IPR000772">
    <property type="entry name" value="Ricin_B_lectin"/>
</dbReference>
<dbReference type="PROSITE" id="PS50231">
    <property type="entry name" value="RICIN_B_LECTIN"/>
    <property type="match status" value="1"/>
</dbReference>
<reference evidence="2 3" key="1">
    <citation type="journal article" date="2019" name="Int. J. Syst. Evol. Microbiol.">
        <title>The Global Catalogue of Microorganisms (GCM) 10K type strain sequencing project: providing services to taxonomists for standard genome sequencing and annotation.</title>
        <authorList>
            <consortium name="The Broad Institute Genomics Platform"/>
            <consortium name="The Broad Institute Genome Sequencing Center for Infectious Disease"/>
            <person name="Wu L."/>
            <person name="Ma J."/>
        </authorList>
    </citation>
    <scope>NUCLEOTIDE SEQUENCE [LARGE SCALE GENOMIC DNA]</scope>
    <source>
        <strain evidence="2 3">RDMS1</strain>
    </source>
</reference>
<dbReference type="CDD" id="cd00161">
    <property type="entry name" value="beta-trefoil_Ricin-like"/>
    <property type="match status" value="1"/>
</dbReference>
<dbReference type="InterPro" id="IPR035992">
    <property type="entry name" value="Ricin_B-like_lectins"/>
</dbReference>
<evidence type="ECO:0000313" key="2">
    <source>
        <dbReference type="EMBL" id="MFC7193067.1"/>
    </source>
</evidence>
<dbReference type="Proteomes" id="UP001596417">
    <property type="component" value="Unassembled WGS sequence"/>
</dbReference>